<dbReference type="InterPro" id="IPR025410">
    <property type="entry name" value="Lant_dehyd"/>
</dbReference>
<dbReference type="GO" id="GO:0005975">
    <property type="term" value="P:carbohydrate metabolic process"/>
    <property type="evidence" value="ECO:0007669"/>
    <property type="project" value="InterPro"/>
</dbReference>
<organism evidence="4 5">
    <name type="scientific">Oleiagrimonas citrea</name>
    <dbReference type="NCBI Taxonomy" id="1665687"/>
    <lineage>
        <taxon>Bacteria</taxon>
        <taxon>Pseudomonadati</taxon>
        <taxon>Pseudomonadota</taxon>
        <taxon>Gammaproteobacteria</taxon>
        <taxon>Lysobacterales</taxon>
        <taxon>Rhodanobacteraceae</taxon>
        <taxon>Oleiagrimonas</taxon>
    </lineage>
</organism>
<keyword evidence="1" id="KW-0862">Zinc</keyword>
<dbReference type="GO" id="GO:0046872">
    <property type="term" value="F:metal ion binding"/>
    <property type="evidence" value="ECO:0007669"/>
    <property type="project" value="UniProtKB-KW"/>
</dbReference>
<feature type="binding site" evidence="1">
    <location>
        <position position="803"/>
    </location>
    <ligand>
        <name>Zn(2+)</name>
        <dbReference type="ChEBI" id="CHEBI:29105"/>
    </ligand>
</feature>
<evidence type="ECO:0000313" key="5">
    <source>
        <dbReference type="Proteomes" id="UP000541636"/>
    </source>
</evidence>
<dbReference type="Gene3D" id="1.50.10.10">
    <property type="match status" value="1"/>
</dbReference>
<dbReference type="PRINTS" id="PR01950">
    <property type="entry name" value="LANCSUPER"/>
</dbReference>
<dbReference type="CDD" id="cd04792">
    <property type="entry name" value="LanM-like"/>
    <property type="match status" value="1"/>
</dbReference>
<dbReference type="Pfam" id="PF13575">
    <property type="entry name" value="DUF4135"/>
    <property type="match status" value="1"/>
</dbReference>
<gene>
    <name evidence="4" type="primary">lanM</name>
    <name evidence="4" type="ORF">HF690_04465</name>
</gene>
<evidence type="ECO:0000313" key="4">
    <source>
        <dbReference type="EMBL" id="NKZ38207.1"/>
    </source>
</evidence>
<protein>
    <submittedName>
        <fullName evidence="4">Type 2 lantipeptide synthetase LanM</fullName>
    </submittedName>
</protein>
<dbReference type="SUPFAM" id="SSF158745">
    <property type="entry name" value="LanC-like"/>
    <property type="match status" value="1"/>
</dbReference>
<dbReference type="PIRSF" id="PIRSF037228">
    <property type="entry name" value="Lant_mod_RumM"/>
    <property type="match status" value="1"/>
</dbReference>
<comment type="caution">
    <text evidence="4">The sequence shown here is derived from an EMBL/GenBank/DDBJ whole genome shotgun (WGS) entry which is preliminary data.</text>
</comment>
<dbReference type="GO" id="GO:0031179">
    <property type="term" value="P:peptide modification"/>
    <property type="evidence" value="ECO:0007669"/>
    <property type="project" value="InterPro"/>
</dbReference>
<feature type="binding site" evidence="1">
    <location>
        <position position="849"/>
    </location>
    <ligand>
        <name>Zn(2+)</name>
        <dbReference type="ChEBI" id="CHEBI:29105"/>
    </ligand>
</feature>
<keyword evidence="5" id="KW-1185">Reference proteome</keyword>
<accession>A0A846ZKH9</accession>
<dbReference type="EMBL" id="JAAZQD010000002">
    <property type="protein sequence ID" value="NKZ38207.1"/>
    <property type="molecule type" value="Genomic_DNA"/>
</dbReference>
<feature type="domain" description="Lantibiotic biosynthesis protein dehydration" evidence="3">
    <location>
        <begin position="101"/>
        <end position="468"/>
    </location>
</feature>
<dbReference type="InterPro" id="IPR017146">
    <property type="entry name" value="Lanti_2_LanM"/>
</dbReference>
<proteinExistence type="predicted"/>
<dbReference type="Proteomes" id="UP000541636">
    <property type="component" value="Unassembled WGS sequence"/>
</dbReference>
<dbReference type="NCBIfam" id="TIGR03897">
    <property type="entry name" value="lanti_2_LanM"/>
    <property type="match status" value="1"/>
</dbReference>
<feature type="region of interest" description="Disordered" evidence="2">
    <location>
        <begin position="509"/>
        <end position="530"/>
    </location>
</feature>
<dbReference type="AlphaFoldDB" id="A0A846ZKH9"/>
<dbReference type="Pfam" id="PF05147">
    <property type="entry name" value="LANC_like"/>
    <property type="match status" value="1"/>
</dbReference>
<dbReference type="InterPro" id="IPR007822">
    <property type="entry name" value="LANC-like"/>
</dbReference>
<name>A0A846ZKH9_9GAMM</name>
<evidence type="ECO:0000256" key="2">
    <source>
        <dbReference type="SAM" id="MobiDB-lite"/>
    </source>
</evidence>
<evidence type="ECO:0000256" key="1">
    <source>
        <dbReference type="PIRSR" id="PIRSR607822-1"/>
    </source>
</evidence>
<dbReference type="SMART" id="SM01260">
    <property type="entry name" value="LANC_like"/>
    <property type="match status" value="1"/>
</dbReference>
<sequence>MPRYSFSEVLEGFTSQECDRFKAFLESKPALEAEEQRIVLQSVSEALFAEANAALLRVLLLELHAAKLTGKIPDGGSEDPFIAFVLSAKRPEFMRHLDDRYPVLVRRLECVLARKRRALEAMVSRIIDDRARLASFFGMSCDRLLALNVDLGDTHDQGHAVAKLQFSGGALMYKPRPVELDVRFDAFLAQLFPEHSERIRVPKAMDCAEYGWCAFVEHRYCTSEDDVSGFYRKLGQWVAVLHLLAGVDIHCENLIAAGSVPVIVDPECLFAKATVVQDKSKGRAYVEAVRTIFDSVLRSGILPYRSLFEGLKGVDVSSMAASAGQQSSASVPVLVDDGTADARIAQGCVVLNAPLSQPCPKNVFLRHVDDISDGFVQTGRLLQELDDAGRLSVLLDGFRGCWVRDLYRPTQVYSEVKKMLWHPASLHDAEKARLRAELILNKGTDLTPNQVAREIEDLVLRDIPAYRSKVSKARIADALKAWRSSESETQQIIFRASILAADLNSRADRRRDNSRKSVPRPRGGTGGDVDRARRKCAEWAIRRLLKFSVRGSDGSSMWIGVEHGMNGWGVDPVDADFYNGLGGIAFALAGYQREATCGRVNAVDGVEEVLDGCLVTLRSMESASKPKRGGGFNGAGSRILAWLALHVLLGRSELLDFAVEHAETLSGDDRVGEVELDIISGEAGLIVPLIQLAEVTQDARWLATAASIGNRVAAAAILDERGGRWRSAASEQPLGGFAHGATGVGWSLARLSLSQAGRESDRKRWAGIAEQAFDFEKSLYDEEHGAWRDLRASDGMDFSSAWCHGGIGIAMAACDLYERTGREAYLDTLQTAVESSLRLGWHKRVNLCHGSLGMREMVSKGKQIGIEVDGHALEGGDRIVLAAVDKLMNDADQLVEELYVPGLMTGLSGIVHGMCRIHPESDLPNPLLMEAFRPCNDRRVAQSPVVSAVGA</sequence>
<evidence type="ECO:0000259" key="3">
    <source>
        <dbReference type="Pfam" id="PF13575"/>
    </source>
</evidence>
<feature type="binding site" evidence="1">
    <location>
        <position position="848"/>
    </location>
    <ligand>
        <name>Zn(2+)</name>
        <dbReference type="ChEBI" id="CHEBI:29105"/>
    </ligand>
</feature>
<keyword evidence="1" id="KW-0479">Metal-binding</keyword>
<reference evidence="4 5" key="1">
    <citation type="journal article" date="2017" name="Int. J. Syst. Evol. Microbiol.">
        <title>Oleiagrimonas citrea sp. nov., a marine bacterium isolated from tidal flat sediment and emended description of the genus Oleiagrimonas Fang et al. 2015 and Oleiagrimonas soli.</title>
        <authorList>
            <person name="Yang S.H."/>
            <person name="Seo H.S."/>
            <person name="Seong C.N."/>
            <person name="Kwon K.K."/>
        </authorList>
    </citation>
    <scope>NUCLEOTIDE SEQUENCE [LARGE SCALE GENOMIC DNA]</scope>
    <source>
        <strain evidence="4 5">MEBiC09124</strain>
    </source>
</reference>
<dbReference type="InterPro" id="IPR012341">
    <property type="entry name" value="6hp_glycosidase-like_sf"/>
</dbReference>